<feature type="compositionally biased region" description="Low complexity" evidence="4">
    <location>
        <begin position="18"/>
        <end position="44"/>
    </location>
</feature>
<keyword evidence="7" id="KW-1185">Reference proteome</keyword>
<name>A0A6I1GLE2_9BIFI</name>
<dbReference type="Gene3D" id="1.10.260.40">
    <property type="entry name" value="lambda repressor-like DNA-binding domains"/>
    <property type="match status" value="1"/>
</dbReference>
<dbReference type="SUPFAM" id="SSF47413">
    <property type="entry name" value="lambda repressor-like DNA-binding domains"/>
    <property type="match status" value="1"/>
</dbReference>
<dbReference type="GO" id="GO:0000976">
    <property type="term" value="F:transcription cis-regulatory region binding"/>
    <property type="evidence" value="ECO:0007669"/>
    <property type="project" value="TreeGrafter"/>
</dbReference>
<evidence type="ECO:0000313" key="7">
    <source>
        <dbReference type="Proteomes" id="UP000441772"/>
    </source>
</evidence>
<keyword evidence="2" id="KW-0238">DNA-binding</keyword>
<dbReference type="GO" id="GO:0003700">
    <property type="term" value="F:DNA-binding transcription factor activity"/>
    <property type="evidence" value="ECO:0007669"/>
    <property type="project" value="TreeGrafter"/>
</dbReference>
<dbReference type="InterPro" id="IPR010982">
    <property type="entry name" value="Lambda_DNA-bd_dom_sf"/>
</dbReference>
<feature type="domain" description="HTH lacI-type" evidence="5">
    <location>
        <begin position="49"/>
        <end position="103"/>
    </location>
</feature>
<dbReference type="Proteomes" id="UP000441772">
    <property type="component" value="Unassembled WGS sequence"/>
</dbReference>
<protein>
    <submittedName>
        <fullName evidence="6">LacI family transcriptional regulator</fullName>
    </submittedName>
</protein>
<evidence type="ECO:0000256" key="3">
    <source>
        <dbReference type="ARBA" id="ARBA00023163"/>
    </source>
</evidence>
<reference evidence="6 7" key="1">
    <citation type="submission" date="2019-09" db="EMBL/GenBank/DDBJ databases">
        <title>Characterization of the phylogenetic diversity of two novel species belonging to the genus Bifidobacterium: Bifidobacterium cebidarum sp. nov. and Bifidobacterium leontopitheci sp. nov.</title>
        <authorList>
            <person name="Lugli G.A."/>
            <person name="Duranti S."/>
            <person name="Milani C."/>
            <person name="Turroni F."/>
            <person name="Ventura M."/>
        </authorList>
    </citation>
    <scope>NUCLEOTIDE SEQUENCE [LARGE SCALE GENOMIC DNA]</scope>
    <source>
        <strain evidence="6 7">LMG 31471</strain>
    </source>
</reference>
<organism evidence="6 7">
    <name type="scientific">Bifidobacterium leontopitheci</name>
    <dbReference type="NCBI Taxonomy" id="2650774"/>
    <lineage>
        <taxon>Bacteria</taxon>
        <taxon>Bacillati</taxon>
        <taxon>Actinomycetota</taxon>
        <taxon>Actinomycetes</taxon>
        <taxon>Bifidobacteriales</taxon>
        <taxon>Bifidobacteriaceae</taxon>
        <taxon>Bifidobacterium</taxon>
    </lineage>
</organism>
<keyword evidence="3" id="KW-0804">Transcription</keyword>
<proteinExistence type="predicted"/>
<evidence type="ECO:0000313" key="6">
    <source>
        <dbReference type="EMBL" id="KAB7790229.1"/>
    </source>
</evidence>
<dbReference type="AlphaFoldDB" id="A0A6I1GLE2"/>
<evidence type="ECO:0000256" key="1">
    <source>
        <dbReference type="ARBA" id="ARBA00023015"/>
    </source>
</evidence>
<gene>
    <name evidence="6" type="ORF">F7D09_1222</name>
</gene>
<dbReference type="PROSITE" id="PS00356">
    <property type="entry name" value="HTH_LACI_1"/>
    <property type="match status" value="1"/>
</dbReference>
<dbReference type="SMART" id="SM00354">
    <property type="entry name" value="HTH_LACI"/>
    <property type="match status" value="1"/>
</dbReference>
<dbReference type="CDD" id="cd01392">
    <property type="entry name" value="HTH_LacI"/>
    <property type="match status" value="1"/>
</dbReference>
<dbReference type="InterPro" id="IPR046335">
    <property type="entry name" value="LacI/GalR-like_sensor"/>
</dbReference>
<accession>A0A6I1GLE2</accession>
<evidence type="ECO:0000259" key="5">
    <source>
        <dbReference type="PROSITE" id="PS50932"/>
    </source>
</evidence>
<dbReference type="Gene3D" id="3.40.50.2300">
    <property type="match status" value="2"/>
</dbReference>
<sequence length="389" mass="41713">MAKTDERDAGKRSPAHGTSVSSATVSSASSSAVSSASSVTSSASPRRRVTLRDVAEEAGVSLKTASNVINGNGRMSKATRAKVEAVIKRTGYRVNVAARNLNRDRTGFITLAVPTLTAPYLAELANRVIDAARQRGYLVYVTTYAEGSAKGARALLRSFNSTVSDGMILSMSEVEDISPEDLDVDFPLVVVGARTTWGKADHVTPNDVQAARAAAGYLFDRGVRSLAVIGGRGEYDEDRLLGATEGNAQLRLRGIIEECRRRGATLDARLVGNVEQEWTIGAGAHATQELIDRGIAFDGVIGLNDQLAIGALTVMRANGIEIPRQVQVIGFDNIEEAQYLQIPLTTMDSRLEWTAPTAVDRILGRIRGEIVKPELLMTDCGVIVRDSTR</sequence>
<evidence type="ECO:0000256" key="4">
    <source>
        <dbReference type="SAM" id="MobiDB-lite"/>
    </source>
</evidence>
<feature type="compositionally biased region" description="Basic and acidic residues" evidence="4">
    <location>
        <begin position="1"/>
        <end position="11"/>
    </location>
</feature>
<dbReference type="Pfam" id="PF13377">
    <property type="entry name" value="Peripla_BP_3"/>
    <property type="match status" value="1"/>
</dbReference>
<dbReference type="Pfam" id="PF00356">
    <property type="entry name" value="LacI"/>
    <property type="match status" value="1"/>
</dbReference>
<evidence type="ECO:0000256" key="2">
    <source>
        <dbReference type="ARBA" id="ARBA00023125"/>
    </source>
</evidence>
<dbReference type="SUPFAM" id="SSF53822">
    <property type="entry name" value="Periplasmic binding protein-like I"/>
    <property type="match status" value="1"/>
</dbReference>
<comment type="caution">
    <text evidence="6">The sequence shown here is derived from an EMBL/GenBank/DDBJ whole genome shotgun (WGS) entry which is preliminary data.</text>
</comment>
<dbReference type="EMBL" id="WBVT01000017">
    <property type="protein sequence ID" value="KAB7790229.1"/>
    <property type="molecule type" value="Genomic_DNA"/>
</dbReference>
<keyword evidence="1" id="KW-0805">Transcription regulation</keyword>
<dbReference type="CDD" id="cd06267">
    <property type="entry name" value="PBP1_LacI_sugar_binding-like"/>
    <property type="match status" value="1"/>
</dbReference>
<dbReference type="InterPro" id="IPR000843">
    <property type="entry name" value="HTH_LacI"/>
</dbReference>
<feature type="region of interest" description="Disordered" evidence="4">
    <location>
        <begin position="1"/>
        <end position="47"/>
    </location>
</feature>
<dbReference type="PROSITE" id="PS50932">
    <property type="entry name" value="HTH_LACI_2"/>
    <property type="match status" value="1"/>
</dbReference>
<dbReference type="InterPro" id="IPR028082">
    <property type="entry name" value="Peripla_BP_I"/>
</dbReference>
<dbReference type="PANTHER" id="PTHR30146">
    <property type="entry name" value="LACI-RELATED TRANSCRIPTIONAL REPRESSOR"/>
    <property type="match status" value="1"/>
</dbReference>
<dbReference type="PANTHER" id="PTHR30146:SF109">
    <property type="entry name" value="HTH-TYPE TRANSCRIPTIONAL REGULATOR GALS"/>
    <property type="match status" value="1"/>
</dbReference>